<protein>
    <submittedName>
        <fullName evidence="1">Uncharacterized protein</fullName>
    </submittedName>
</protein>
<evidence type="ECO:0000313" key="2">
    <source>
        <dbReference type="Proteomes" id="UP001592582"/>
    </source>
</evidence>
<organism evidence="1 2">
    <name type="scientific">Streptacidiphilus alkalitolerans</name>
    <dbReference type="NCBI Taxonomy" id="3342712"/>
    <lineage>
        <taxon>Bacteria</taxon>
        <taxon>Bacillati</taxon>
        <taxon>Actinomycetota</taxon>
        <taxon>Actinomycetes</taxon>
        <taxon>Kitasatosporales</taxon>
        <taxon>Streptomycetaceae</taxon>
        <taxon>Streptacidiphilus</taxon>
    </lineage>
</organism>
<accession>A0ABV6V530</accession>
<comment type="caution">
    <text evidence="1">The sequence shown here is derived from an EMBL/GenBank/DDBJ whole genome shotgun (WGS) entry which is preliminary data.</text>
</comment>
<dbReference type="Proteomes" id="UP001592582">
    <property type="component" value="Unassembled WGS sequence"/>
</dbReference>
<proteinExistence type="predicted"/>
<gene>
    <name evidence="1" type="ORF">ACEZDG_05915</name>
</gene>
<dbReference type="Gene3D" id="3.90.176.10">
    <property type="entry name" value="Toxin ADP-ribosyltransferase, Chain A, domain 1"/>
    <property type="match status" value="1"/>
</dbReference>
<sequence length="1046" mass="108517">MASMRAGTAAPRTRTLLALRLRQAGDAMLIHPKGGADPQALAFAHRLAPDTQHTLVVVDLPFGALEPHWQQLARLLDGLPGASLRLVFGRATPQESRQVGRLLAERLGRTVLAPDGELLPTAHGGLFIPADYGAGWLRMRPGRPLERDSLRFPKPMWEFSTSDQPWESSPYGVVEAVPSGVWVRSARPSPPLAGWRRLVDRVPSHPQLMNVVLGSPGGPAVPLDDIVRVWDTVMHSVRSWVRFIHFGPVALPEGGVSVGQELADAIGRQVVLYAGMPTIEAGDGPVGSGRVRIMGLRGDGSPGWSPFAAELVYSPRGADGEAPPPGLAGLRHPVTEVRQLGPGLYQYAADAVLEVISSGLWIRPVADPSGADDVRRLPCAPGHPVILYDRSTPATAERMRALAQDMLWRLDPESREAFRVAPADAPGLTAAADDHAWTVPPTADDWRAVAAARAAERRPLHLAPWIPRADVGAPVVAPSGPAAGPGSAPGAAPDAALGGGFDVPSSERPRMWSAADSGQAQAQAPGLAPSPLRPRTESEAAGPGGALAAALGAAGLDALSSEGTPPLPLAPTATDPTATAADVPLPTPARPDDPAGPDGPETPAPLPPLTPAPPSAGDGPAEARSEGLSRIAAALAGYPAEGGPRPEPGQPDLPPGDPAGPPISPSRTEVAPPSAAATDAALSTPSAARPLPSLVEAEPPPPVTVPTVPSPAEPPETASATLAVPRIRMESGAVPESVAVPSPPAPVTVPPPPQPVGGVRVQTAPGQAASVVPPERGLEQERAWVRRTFSSRYNAIAGTVSRVMSESPGLRGASRSDAADALTDLVAVRLYLSGDSAAVDETIRAAAAGPHVPLARCVTAGLRRLPSYRGPVLLRTRLSATERAWYADGRTAVEWAFCTGWTAPPPAPADGTDFLIWSMTARRTALLDPHAPDRVLFLPGTAFKVLRTDESGDRPVVLLRELSPAEAAADPDAGTAVLADPAARRLPLDEIALDSLERSVTALGLESRSEQEETPGVLGNPPGLLIARDRLRPAADRGQAPEGAAP</sequence>
<name>A0ABV6V530_9ACTN</name>
<reference evidence="1 2" key="1">
    <citation type="submission" date="2024-09" db="EMBL/GenBank/DDBJ databases">
        <authorList>
            <person name="Lee S.D."/>
        </authorList>
    </citation>
    <scope>NUCLEOTIDE SEQUENCE [LARGE SCALE GENOMIC DNA]</scope>
    <source>
        <strain evidence="1 2">N1-1</strain>
    </source>
</reference>
<dbReference type="EMBL" id="JBHEZX010000002">
    <property type="protein sequence ID" value="MFC1408813.1"/>
    <property type="molecule type" value="Genomic_DNA"/>
</dbReference>
<evidence type="ECO:0000313" key="1">
    <source>
        <dbReference type="EMBL" id="MFC1408813.1"/>
    </source>
</evidence>
<keyword evidence="2" id="KW-1185">Reference proteome</keyword>